<dbReference type="AlphaFoldDB" id="A0A1H4MDC3"/>
<proteinExistence type="predicted"/>
<protein>
    <submittedName>
        <fullName evidence="1">Uncharacterized protein</fullName>
    </submittedName>
</protein>
<name>A0A1H4MDC3_9PSED</name>
<gene>
    <name evidence="1" type="ORF">SAMN05216178_2322</name>
</gene>
<keyword evidence="2" id="KW-1185">Reference proteome</keyword>
<sequence length="31" mass="3388">MSAWVLRAGALLLVLATYWGGLSARAIRKGW</sequence>
<organism evidence="1 2">
    <name type="scientific">Pseudomonas saponiphila</name>
    <dbReference type="NCBI Taxonomy" id="556534"/>
    <lineage>
        <taxon>Bacteria</taxon>
        <taxon>Pseudomonadati</taxon>
        <taxon>Pseudomonadota</taxon>
        <taxon>Gammaproteobacteria</taxon>
        <taxon>Pseudomonadales</taxon>
        <taxon>Pseudomonadaceae</taxon>
        <taxon>Pseudomonas</taxon>
    </lineage>
</organism>
<dbReference type="Proteomes" id="UP000198982">
    <property type="component" value="Unassembled WGS sequence"/>
</dbReference>
<evidence type="ECO:0000313" key="1">
    <source>
        <dbReference type="EMBL" id="SEB80535.1"/>
    </source>
</evidence>
<evidence type="ECO:0000313" key="2">
    <source>
        <dbReference type="Proteomes" id="UP000198982"/>
    </source>
</evidence>
<reference evidence="2" key="1">
    <citation type="submission" date="2016-10" db="EMBL/GenBank/DDBJ databases">
        <authorList>
            <person name="Varghese N."/>
            <person name="Submissions S."/>
        </authorList>
    </citation>
    <scope>NUCLEOTIDE SEQUENCE [LARGE SCALE GENOMIC DNA]</scope>
    <source>
        <strain evidence="2">DSM 9751</strain>
    </source>
</reference>
<dbReference type="EMBL" id="FNTJ01000001">
    <property type="protein sequence ID" value="SEB80535.1"/>
    <property type="molecule type" value="Genomic_DNA"/>
</dbReference>
<accession>A0A1H4MDC3</accession>